<dbReference type="AlphaFoldDB" id="A0A9Q1F117"/>
<accession>A0A9Q1F117</accession>
<dbReference type="GO" id="GO:0045087">
    <property type="term" value="P:innate immune response"/>
    <property type="evidence" value="ECO:0007669"/>
    <property type="project" value="UniProtKB-KW"/>
</dbReference>
<evidence type="ECO:0000256" key="6">
    <source>
        <dbReference type="ARBA" id="ARBA00022525"/>
    </source>
</evidence>
<dbReference type="Gene3D" id="3.30.70.330">
    <property type="match status" value="1"/>
</dbReference>
<evidence type="ECO:0000256" key="10">
    <source>
        <dbReference type="SAM" id="Coils"/>
    </source>
</evidence>
<gene>
    <name evidence="12" type="ORF">SKAU_G00274800</name>
</gene>
<organism evidence="12 13">
    <name type="scientific">Synaphobranchus kaupii</name>
    <name type="common">Kaup's arrowtooth eel</name>
    <dbReference type="NCBI Taxonomy" id="118154"/>
    <lineage>
        <taxon>Eukaryota</taxon>
        <taxon>Metazoa</taxon>
        <taxon>Chordata</taxon>
        <taxon>Craniata</taxon>
        <taxon>Vertebrata</taxon>
        <taxon>Euteleostomi</taxon>
        <taxon>Actinopterygii</taxon>
        <taxon>Neopterygii</taxon>
        <taxon>Teleostei</taxon>
        <taxon>Anguilliformes</taxon>
        <taxon>Synaphobranchidae</taxon>
        <taxon>Synaphobranchus</taxon>
    </lineage>
</organism>
<dbReference type="Pfam" id="PF07292">
    <property type="entry name" value="NID"/>
    <property type="match status" value="2"/>
</dbReference>
<evidence type="ECO:0000256" key="1">
    <source>
        <dbReference type="ARBA" id="ARBA00004123"/>
    </source>
</evidence>
<comment type="caution">
    <text evidence="12">The sequence shown here is derived from an EMBL/GenBank/DDBJ whole genome shotgun (WGS) entry which is preliminary data.</text>
</comment>
<evidence type="ECO:0000256" key="8">
    <source>
        <dbReference type="ARBA" id="ARBA00022859"/>
    </source>
</evidence>
<comment type="subcellular location">
    <subcellularLocation>
        <location evidence="2">Cytoplasm</location>
    </subcellularLocation>
    <subcellularLocation>
        <location evidence="1">Nucleus</location>
    </subcellularLocation>
    <subcellularLocation>
        <location evidence="3">Secreted</location>
    </subcellularLocation>
</comment>
<dbReference type="OrthoDB" id="9936051at2759"/>
<dbReference type="Proteomes" id="UP001152622">
    <property type="component" value="Chromosome 10"/>
</dbReference>
<evidence type="ECO:0000256" key="5">
    <source>
        <dbReference type="ARBA" id="ARBA00022490"/>
    </source>
</evidence>
<evidence type="ECO:0000313" key="12">
    <source>
        <dbReference type="EMBL" id="KAJ8348891.1"/>
    </source>
</evidence>
<dbReference type="EMBL" id="JAINUF010000010">
    <property type="protein sequence ID" value="KAJ8348891.1"/>
    <property type="molecule type" value="Genomic_DNA"/>
</dbReference>
<dbReference type="FunFam" id="3.30.70.330:FF:000300">
    <property type="entry name" value="Interferon-induced protein 35"/>
    <property type="match status" value="1"/>
</dbReference>
<feature type="domain" description="NID" evidence="11">
    <location>
        <begin position="280"/>
        <end position="367"/>
    </location>
</feature>
<evidence type="ECO:0000256" key="2">
    <source>
        <dbReference type="ARBA" id="ARBA00004496"/>
    </source>
</evidence>
<feature type="domain" description="NID" evidence="11">
    <location>
        <begin position="379"/>
        <end position="467"/>
    </location>
</feature>
<dbReference type="PANTHER" id="PTHR15225">
    <property type="entry name" value="INTERFERON-INDUCED PROTEIN 35/NMI N-MYC/STAT INTERACTING PROTEIN"/>
    <property type="match status" value="1"/>
</dbReference>
<evidence type="ECO:0000259" key="11">
    <source>
        <dbReference type="Pfam" id="PF07292"/>
    </source>
</evidence>
<name>A0A9Q1F117_SYNKA</name>
<keyword evidence="13" id="KW-1185">Reference proteome</keyword>
<dbReference type="GO" id="GO:0005634">
    <property type="term" value="C:nucleus"/>
    <property type="evidence" value="ECO:0007669"/>
    <property type="project" value="UniProtKB-SubCell"/>
</dbReference>
<evidence type="ECO:0000256" key="9">
    <source>
        <dbReference type="ARBA" id="ARBA00023242"/>
    </source>
</evidence>
<reference evidence="12" key="1">
    <citation type="journal article" date="2023" name="Science">
        <title>Genome structures resolve the early diversification of teleost fishes.</title>
        <authorList>
            <person name="Parey E."/>
            <person name="Louis A."/>
            <person name="Montfort J."/>
            <person name="Bouchez O."/>
            <person name="Roques C."/>
            <person name="Iampietro C."/>
            <person name="Lluch J."/>
            <person name="Castinel A."/>
            <person name="Donnadieu C."/>
            <person name="Desvignes T."/>
            <person name="Floi Bucao C."/>
            <person name="Jouanno E."/>
            <person name="Wen M."/>
            <person name="Mejri S."/>
            <person name="Dirks R."/>
            <person name="Jansen H."/>
            <person name="Henkel C."/>
            <person name="Chen W.J."/>
            <person name="Zahm M."/>
            <person name="Cabau C."/>
            <person name="Klopp C."/>
            <person name="Thompson A.W."/>
            <person name="Robinson-Rechavi M."/>
            <person name="Braasch I."/>
            <person name="Lecointre G."/>
            <person name="Bobe J."/>
            <person name="Postlethwait J.H."/>
            <person name="Berthelot C."/>
            <person name="Roest Crollius H."/>
            <person name="Guiguen Y."/>
        </authorList>
    </citation>
    <scope>NUCLEOTIDE SEQUENCE</scope>
    <source>
        <strain evidence="12">WJC10195</strain>
    </source>
</reference>
<dbReference type="InterPro" id="IPR009909">
    <property type="entry name" value="Nmi/IFP35_dom"/>
</dbReference>
<dbReference type="GO" id="GO:0005615">
    <property type="term" value="C:extracellular space"/>
    <property type="evidence" value="ECO:0007669"/>
    <property type="project" value="UniProtKB-ARBA"/>
</dbReference>
<keyword evidence="7" id="KW-0399">Innate immunity</keyword>
<proteinExistence type="inferred from homology"/>
<evidence type="ECO:0000256" key="4">
    <source>
        <dbReference type="ARBA" id="ARBA00010081"/>
    </source>
</evidence>
<comment type="similarity">
    <text evidence="4">Belongs to the NMI family.</text>
</comment>
<keyword evidence="5" id="KW-0963">Cytoplasm</keyword>
<keyword evidence="10" id="KW-0175">Coiled coil</keyword>
<keyword evidence="6" id="KW-0964">Secreted</keyword>
<keyword evidence="8" id="KW-0391">Immunity</keyword>
<evidence type="ECO:0000256" key="3">
    <source>
        <dbReference type="ARBA" id="ARBA00004613"/>
    </source>
</evidence>
<evidence type="ECO:0000256" key="7">
    <source>
        <dbReference type="ARBA" id="ARBA00022588"/>
    </source>
</evidence>
<dbReference type="GO" id="GO:0005737">
    <property type="term" value="C:cytoplasm"/>
    <property type="evidence" value="ECO:0007669"/>
    <property type="project" value="UniProtKB-SubCell"/>
</dbReference>
<feature type="coiled-coil region" evidence="10">
    <location>
        <begin position="173"/>
        <end position="239"/>
    </location>
</feature>
<keyword evidence="9" id="KW-0539">Nucleus</keyword>
<sequence length="490" mass="56284">MHKATIVPKQKVVVNPLRVALSPRMSFSEEFSLLSDNDEELLTSPMEVDKMDIEKYKVTHHMTMEDQRDLLKARDQQLDMAEEFKKRSVKLRTTLEAEEQDQARRVEDGKVALSPWMSFSEEFSLLSDNDEELLTSPMEVVKMDIEKYKVTHDMTMEDQRDLLKARDQQLDMAEEFKKRSVKLRKTLEAEEQDQARRVEDGKVRLAAAEEEERKQKEQLVRMEAELSHLEQEMDHLREQDQESIALPEKKMAFQGAMREADCSRFHMKSRILYPMEGGSALITFEDEAVAQNIVRLRQHEVRLGECCISLEARPVEVLMPSHVEVTTHVCPRSILVSEVPKHVEESRLLDKLEIHFFKRQNHGGEVDKVDILHESGNVALTFAEDTVAKGLTDRQYHEVNMPDGKRYRVKVTPFLNGEITDLKTRVSVSARTVLLTGFPAIMDPEDLQDQLEIHFQKGSSGGGDIEAIAYNPLRQRALAIFENDCPAAGQ</sequence>
<dbReference type="GO" id="GO:0045088">
    <property type="term" value="P:regulation of innate immune response"/>
    <property type="evidence" value="ECO:0007669"/>
    <property type="project" value="UniProtKB-ARBA"/>
</dbReference>
<dbReference type="PANTHER" id="PTHR15225:SF1">
    <property type="entry name" value="INTERFERON-INDUCED 35 KDA PROTEIN"/>
    <property type="match status" value="1"/>
</dbReference>
<dbReference type="InterPro" id="IPR012677">
    <property type="entry name" value="Nucleotide-bd_a/b_plait_sf"/>
</dbReference>
<protein>
    <recommendedName>
        <fullName evidence="11">NID domain-containing protein</fullName>
    </recommendedName>
</protein>
<evidence type="ECO:0000313" key="13">
    <source>
        <dbReference type="Proteomes" id="UP001152622"/>
    </source>
</evidence>